<evidence type="ECO:0000313" key="16">
    <source>
        <dbReference type="EMBL" id="MCO5978969.1"/>
    </source>
</evidence>
<sequence length="481" mass="51776">MSRPTRPVSLQRRLMLSVTGAVALLWLLTAWVTYRETHHELEELLDAHLAQVAGLLVSQAGHGEADAHDLDAAEADARDDDGDTDDKGSDHERQDTPSLHRHAQRVAFQVWQNGQLRMRSPTAPLTPLSGLHHGFETQELDGEPWRLFATQGRGRGVQVYVAERMSSRADILQGLLIGLMSPLALALPLIALAVWWAVRRGLRPLGLLGQTLGQRQPGDLSPVALPGATPPAELLPVLQNLNDLLARIGALLDSERRFTADAAHELRTPIAAIRAQAQVALAASEDAERRHALQATLQGCDRASHLVQQLLTLSRLEAADAAAPTPGTPPVDLAALARAVVGELAPEAVARQQALSLDAPAQLLLALPQPGHDTLLRVLLRNLVDNALRYSPEGAQVQVHLSQNAQGTQLAVDDNGPGLEETELARLGERFFRKLGTGRSGSGLGWSIVRRIAAAQHAQVRVGRSVPLGGLGVQVTWPVER</sequence>
<dbReference type="PROSITE" id="PS50109">
    <property type="entry name" value="HIS_KIN"/>
    <property type="match status" value="1"/>
</dbReference>
<evidence type="ECO:0000256" key="10">
    <source>
        <dbReference type="ARBA" id="ARBA00022989"/>
    </source>
</evidence>
<feature type="compositionally biased region" description="Acidic residues" evidence="12">
    <location>
        <begin position="75"/>
        <end position="84"/>
    </location>
</feature>
<keyword evidence="11" id="KW-0902">Two-component regulatory system</keyword>
<proteinExistence type="predicted"/>
<evidence type="ECO:0000256" key="2">
    <source>
        <dbReference type="ARBA" id="ARBA00004141"/>
    </source>
</evidence>
<evidence type="ECO:0000259" key="14">
    <source>
        <dbReference type="PROSITE" id="PS50109"/>
    </source>
</evidence>
<dbReference type="InterPro" id="IPR050428">
    <property type="entry name" value="TCS_sensor_his_kinase"/>
</dbReference>
<dbReference type="Gene3D" id="1.20.5.1040">
    <property type="entry name" value="Sensor protein qsec"/>
    <property type="match status" value="1"/>
</dbReference>
<feature type="region of interest" description="Disordered" evidence="12">
    <location>
        <begin position="75"/>
        <end position="100"/>
    </location>
</feature>
<keyword evidence="4" id="KW-0597">Phosphoprotein</keyword>
<evidence type="ECO:0000256" key="13">
    <source>
        <dbReference type="SAM" id="Phobius"/>
    </source>
</evidence>
<keyword evidence="13" id="KW-0472">Membrane</keyword>
<accession>A0ABT1BRW4</accession>
<dbReference type="GO" id="GO:0005524">
    <property type="term" value="F:ATP binding"/>
    <property type="evidence" value="ECO:0007669"/>
    <property type="project" value="UniProtKB-KW"/>
</dbReference>
<dbReference type="Pfam" id="PF00512">
    <property type="entry name" value="HisKA"/>
    <property type="match status" value="1"/>
</dbReference>
<dbReference type="Pfam" id="PF02518">
    <property type="entry name" value="HATPase_c"/>
    <property type="match status" value="1"/>
</dbReference>
<evidence type="ECO:0000259" key="15">
    <source>
        <dbReference type="PROSITE" id="PS50885"/>
    </source>
</evidence>
<dbReference type="CDD" id="cd00082">
    <property type="entry name" value="HisKA"/>
    <property type="match status" value="1"/>
</dbReference>
<dbReference type="PANTHER" id="PTHR45436">
    <property type="entry name" value="SENSOR HISTIDINE KINASE YKOH"/>
    <property type="match status" value="1"/>
</dbReference>
<dbReference type="Gene3D" id="1.10.287.130">
    <property type="match status" value="1"/>
</dbReference>
<gene>
    <name evidence="16" type="ORF">M0L44_19900</name>
</gene>
<evidence type="ECO:0000256" key="11">
    <source>
        <dbReference type="ARBA" id="ARBA00023012"/>
    </source>
</evidence>
<protein>
    <recommendedName>
        <fullName evidence="3">histidine kinase</fullName>
        <ecNumber evidence="3">2.7.13.3</ecNumber>
    </recommendedName>
</protein>
<dbReference type="Gene3D" id="3.30.565.10">
    <property type="entry name" value="Histidine kinase-like ATPase, C-terminal domain"/>
    <property type="match status" value="1"/>
</dbReference>
<dbReference type="Pfam" id="PF08521">
    <property type="entry name" value="2CSK_N"/>
    <property type="match status" value="1"/>
</dbReference>
<evidence type="ECO:0000256" key="3">
    <source>
        <dbReference type="ARBA" id="ARBA00012438"/>
    </source>
</evidence>
<evidence type="ECO:0000313" key="17">
    <source>
        <dbReference type="Proteomes" id="UP001204851"/>
    </source>
</evidence>
<evidence type="ECO:0000256" key="6">
    <source>
        <dbReference type="ARBA" id="ARBA00022692"/>
    </source>
</evidence>
<dbReference type="RefSeq" id="WP_252771932.1">
    <property type="nucleotide sequence ID" value="NZ_JAMXMC010000015.1"/>
</dbReference>
<keyword evidence="17" id="KW-1185">Reference proteome</keyword>
<dbReference type="SUPFAM" id="SSF47384">
    <property type="entry name" value="Homodimeric domain of signal transducing histidine kinase"/>
    <property type="match status" value="1"/>
</dbReference>
<evidence type="ECO:0000256" key="4">
    <source>
        <dbReference type="ARBA" id="ARBA00022553"/>
    </source>
</evidence>
<feature type="domain" description="HAMP" evidence="15">
    <location>
        <begin position="199"/>
        <end position="253"/>
    </location>
</feature>
<evidence type="ECO:0000256" key="12">
    <source>
        <dbReference type="SAM" id="MobiDB-lite"/>
    </source>
</evidence>
<keyword evidence="6 13" id="KW-0812">Transmembrane</keyword>
<evidence type="ECO:0000256" key="5">
    <source>
        <dbReference type="ARBA" id="ARBA00022679"/>
    </source>
</evidence>
<evidence type="ECO:0000256" key="1">
    <source>
        <dbReference type="ARBA" id="ARBA00000085"/>
    </source>
</evidence>
<dbReference type="Proteomes" id="UP001204851">
    <property type="component" value="Unassembled WGS sequence"/>
</dbReference>
<dbReference type="InterPro" id="IPR003661">
    <property type="entry name" value="HisK_dim/P_dom"/>
</dbReference>
<dbReference type="PROSITE" id="PS50885">
    <property type="entry name" value="HAMP"/>
    <property type="match status" value="1"/>
</dbReference>
<keyword evidence="10 13" id="KW-1133">Transmembrane helix</keyword>
<comment type="caution">
    <text evidence="16">The sequence shown here is derived from an EMBL/GenBank/DDBJ whole genome shotgun (WGS) entry which is preliminary data.</text>
</comment>
<feature type="transmembrane region" description="Helical" evidence="13">
    <location>
        <begin position="174"/>
        <end position="198"/>
    </location>
</feature>
<keyword evidence="5" id="KW-0808">Transferase</keyword>
<dbReference type="InterPro" id="IPR003660">
    <property type="entry name" value="HAMP_dom"/>
</dbReference>
<keyword evidence="9 16" id="KW-0067">ATP-binding</keyword>
<dbReference type="EC" id="2.7.13.3" evidence="3"/>
<dbReference type="PANTHER" id="PTHR45436:SF14">
    <property type="entry name" value="SENSOR PROTEIN QSEC"/>
    <property type="match status" value="1"/>
</dbReference>
<feature type="compositionally biased region" description="Basic and acidic residues" evidence="12">
    <location>
        <begin position="85"/>
        <end position="95"/>
    </location>
</feature>
<dbReference type="InterPro" id="IPR013727">
    <property type="entry name" value="2CSK_N"/>
</dbReference>
<evidence type="ECO:0000256" key="7">
    <source>
        <dbReference type="ARBA" id="ARBA00022741"/>
    </source>
</evidence>
<reference evidence="16 17" key="1">
    <citation type="submission" date="2022-06" db="EMBL/GenBank/DDBJ databases">
        <title>Ideonella sp. NS12-5 Genome sequencing and assembly.</title>
        <authorList>
            <person name="Jung Y."/>
        </authorList>
    </citation>
    <scope>NUCLEOTIDE SEQUENCE [LARGE SCALE GENOMIC DNA]</scope>
    <source>
        <strain evidence="16 17">NS12-5</strain>
    </source>
</reference>
<dbReference type="SUPFAM" id="SSF55874">
    <property type="entry name" value="ATPase domain of HSP90 chaperone/DNA topoisomerase II/histidine kinase"/>
    <property type="match status" value="1"/>
</dbReference>
<name>A0ABT1BRW4_9BURK</name>
<feature type="transmembrane region" description="Helical" evidence="13">
    <location>
        <begin position="14"/>
        <end position="34"/>
    </location>
</feature>
<keyword evidence="8" id="KW-0418">Kinase</keyword>
<comment type="subcellular location">
    <subcellularLocation>
        <location evidence="2">Membrane</location>
        <topology evidence="2">Multi-pass membrane protein</topology>
    </subcellularLocation>
</comment>
<dbReference type="InterPro" id="IPR036890">
    <property type="entry name" value="HATPase_C_sf"/>
</dbReference>
<evidence type="ECO:0000256" key="9">
    <source>
        <dbReference type="ARBA" id="ARBA00022840"/>
    </source>
</evidence>
<organism evidence="16 17">
    <name type="scientific">Ideonella oryzae</name>
    <dbReference type="NCBI Taxonomy" id="2937441"/>
    <lineage>
        <taxon>Bacteria</taxon>
        <taxon>Pseudomonadati</taxon>
        <taxon>Pseudomonadota</taxon>
        <taxon>Betaproteobacteria</taxon>
        <taxon>Burkholderiales</taxon>
        <taxon>Sphaerotilaceae</taxon>
        <taxon>Ideonella</taxon>
    </lineage>
</organism>
<dbReference type="SMART" id="SM00387">
    <property type="entry name" value="HATPase_c"/>
    <property type="match status" value="1"/>
</dbReference>
<keyword evidence="7" id="KW-0547">Nucleotide-binding</keyword>
<dbReference type="InterPro" id="IPR003594">
    <property type="entry name" value="HATPase_dom"/>
</dbReference>
<evidence type="ECO:0000256" key="8">
    <source>
        <dbReference type="ARBA" id="ARBA00022777"/>
    </source>
</evidence>
<dbReference type="InterPro" id="IPR005467">
    <property type="entry name" value="His_kinase_dom"/>
</dbReference>
<dbReference type="SMART" id="SM00388">
    <property type="entry name" value="HisKA"/>
    <property type="match status" value="1"/>
</dbReference>
<feature type="domain" description="Histidine kinase" evidence="14">
    <location>
        <begin position="261"/>
        <end position="481"/>
    </location>
</feature>
<dbReference type="EMBL" id="JAMXMC010000015">
    <property type="protein sequence ID" value="MCO5978969.1"/>
    <property type="molecule type" value="Genomic_DNA"/>
</dbReference>
<dbReference type="InterPro" id="IPR036097">
    <property type="entry name" value="HisK_dim/P_sf"/>
</dbReference>
<comment type="catalytic activity">
    <reaction evidence="1">
        <text>ATP + protein L-histidine = ADP + protein N-phospho-L-histidine.</text>
        <dbReference type="EC" id="2.7.13.3"/>
    </reaction>
</comment>